<feature type="region of interest" description="Disordered" evidence="1">
    <location>
        <begin position="54"/>
        <end position="93"/>
    </location>
</feature>
<gene>
    <name evidence="2" type="ORF">Slati_1504100</name>
</gene>
<dbReference type="AlphaFoldDB" id="A0AAW2X9K4"/>
<protein>
    <submittedName>
        <fullName evidence="2">Uncharacterized protein</fullName>
    </submittedName>
</protein>
<proteinExistence type="predicted"/>
<sequence>MPPPFRAVGPVAKPPRRSTSLDTSTDDLSPAMLGVIQRIVLAVIQEQITTLVPPRTATPSDVDVPEEEAEEGAPVFAPPIAGRQGAPPLAPQEVPPQWLAHFEHLQKGLQDVRYRIEGAPKMNNKASLSPKL</sequence>
<accession>A0AAW2X9K4</accession>
<name>A0AAW2X9K4_9LAMI</name>
<feature type="compositionally biased region" description="Low complexity" evidence="1">
    <location>
        <begin position="17"/>
        <end position="27"/>
    </location>
</feature>
<reference evidence="2" key="1">
    <citation type="submission" date="2020-06" db="EMBL/GenBank/DDBJ databases">
        <authorList>
            <person name="Li T."/>
            <person name="Hu X."/>
            <person name="Zhang T."/>
            <person name="Song X."/>
            <person name="Zhang H."/>
            <person name="Dai N."/>
            <person name="Sheng W."/>
            <person name="Hou X."/>
            <person name="Wei L."/>
        </authorList>
    </citation>
    <scope>NUCLEOTIDE SEQUENCE</scope>
    <source>
        <strain evidence="2">KEN1</strain>
        <tissue evidence="2">Leaf</tissue>
    </source>
</reference>
<dbReference type="EMBL" id="JACGWN010000005">
    <property type="protein sequence ID" value="KAL0449477.1"/>
    <property type="molecule type" value="Genomic_DNA"/>
</dbReference>
<feature type="region of interest" description="Disordered" evidence="1">
    <location>
        <begin position="1"/>
        <end position="27"/>
    </location>
</feature>
<reference evidence="2" key="2">
    <citation type="journal article" date="2024" name="Plant">
        <title>Genomic evolution and insights into agronomic trait innovations of Sesamum species.</title>
        <authorList>
            <person name="Miao H."/>
            <person name="Wang L."/>
            <person name="Qu L."/>
            <person name="Liu H."/>
            <person name="Sun Y."/>
            <person name="Le M."/>
            <person name="Wang Q."/>
            <person name="Wei S."/>
            <person name="Zheng Y."/>
            <person name="Lin W."/>
            <person name="Duan Y."/>
            <person name="Cao H."/>
            <person name="Xiong S."/>
            <person name="Wang X."/>
            <person name="Wei L."/>
            <person name="Li C."/>
            <person name="Ma Q."/>
            <person name="Ju M."/>
            <person name="Zhao R."/>
            <person name="Li G."/>
            <person name="Mu C."/>
            <person name="Tian Q."/>
            <person name="Mei H."/>
            <person name="Zhang T."/>
            <person name="Gao T."/>
            <person name="Zhang H."/>
        </authorList>
    </citation>
    <scope>NUCLEOTIDE SEQUENCE</scope>
    <source>
        <strain evidence="2">KEN1</strain>
    </source>
</reference>
<comment type="caution">
    <text evidence="2">The sequence shown here is derived from an EMBL/GenBank/DDBJ whole genome shotgun (WGS) entry which is preliminary data.</text>
</comment>
<evidence type="ECO:0000256" key="1">
    <source>
        <dbReference type="SAM" id="MobiDB-lite"/>
    </source>
</evidence>
<organism evidence="2">
    <name type="scientific">Sesamum latifolium</name>
    <dbReference type="NCBI Taxonomy" id="2727402"/>
    <lineage>
        <taxon>Eukaryota</taxon>
        <taxon>Viridiplantae</taxon>
        <taxon>Streptophyta</taxon>
        <taxon>Embryophyta</taxon>
        <taxon>Tracheophyta</taxon>
        <taxon>Spermatophyta</taxon>
        <taxon>Magnoliopsida</taxon>
        <taxon>eudicotyledons</taxon>
        <taxon>Gunneridae</taxon>
        <taxon>Pentapetalae</taxon>
        <taxon>asterids</taxon>
        <taxon>lamiids</taxon>
        <taxon>Lamiales</taxon>
        <taxon>Pedaliaceae</taxon>
        <taxon>Sesamum</taxon>
    </lineage>
</organism>
<evidence type="ECO:0000313" key="2">
    <source>
        <dbReference type="EMBL" id="KAL0449477.1"/>
    </source>
</evidence>